<dbReference type="InterPro" id="IPR006047">
    <property type="entry name" value="GH13_cat_dom"/>
</dbReference>
<dbReference type="CDD" id="cd11322">
    <property type="entry name" value="AmyAc_Glg_BE"/>
    <property type="match status" value="1"/>
</dbReference>
<dbReference type="InterPro" id="IPR054169">
    <property type="entry name" value="GlgB_N"/>
</dbReference>
<dbReference type="InterPro" id="IPR017853">
    <property type="entry name" value="GH"/>
</dbReference>
<comment type="caution">
    <text evidence="13">The sequence shown here is derived from an EMBL/GenBank/DDBJ whole genome shotgun (WGS) entry which is preliminary data.</text>
</comment>
<keyword evidence="8" id="KW-0320">Glycogen biosynthesis</keyword>
<dbReference type="Pfam" id="PF02922">
    <property type="entry name" value="CBM_48"/>
    <property type="match status" value="1"/>
</dbReference>
<feature type="domain" description="Glycosyl hydrolase family 13 catalytic" evidence="12">
    <location>
        <begin position="254"/>
        <end position="600"/>
    </location>
</feature>
<dbReference type="GO" id="GO:0004553">
    <property type="term" value="F:hydrolase activity, hydrolyzing O-glycosyl compounds"/>
    <property type="evidence" value="ECO:0007669"/>
    <property type="project" value="InterPro"/>
</dbReference>
<dbReference type="AlphaFoldDB" id="A0A6L5X458"/>
<feature type="compositionally biased region" description="Basic and acidic residues" evidence="11">
    <location>
        <begin position="756"/>
        <end position="805"/>
    </location>
</feature>
<dbReference type="InterPro" id="IPR037439">
    <property type="entry name" value="Branching_enzy"/>
</dbReference>
<dbReference type="Proteomes" id="UP000481852">
    <property type="component" value="Unassembled WGS sequence"/>
</dbReference>
<dbReference type="InterPro" id="IPR006407">
    <property type="entry name" value="GlgB"/>
</dbReference>
<dbReference type="InterPro" id="IPR013780">
    <property type="entry name" value="Glyco_hydro_b"/>
</dbReference>
<dbReference type="PANTHER" id="PTHR43651">
    <property type="entry name" value="1,4-ALPHA-GLUCAN-BRANCHING ENZYME"/>
    <property type="match status" value="1"/>
</dbReference>
<sequence>MNEKLYDEMDWARIEGLVYSEEDDPHSFLGATKTEEGILVQTYCPTAKSVTVHVASTDSSYPMDMEDESGFFAVLLPGKRIPDYTLEVEFTDGSTHSFADPYNFEPQIPESVLKKFAAGNCWELYRYLGAHPMTVNGTDGVYFAVWAPHAVRVSVVGDFNLWDGRRLPMRRLKDYGIFELFVPGLTSGALYKYEIKAKHGLTYLKSDPFSFQSELRPNTASIVKDLSAYEWGDHAWMEARTGSDSKAQPVSVYQVSLATFRVPDGEGHVPGYRELAEDLSTYVAKMGYTTVELFPLLEYSEDETMGTRPEAFFAPTSRYGSSEDFRYFIDTLHQKGIGVILDWDPSHFSRDLNGLSGFDGTGLYESDDPRQSLYKPDGSLYFNLKSPQVRNFLIASAVFWLKEYHIDGLQLADLSKLLYLDYGKTYGEWVPNIYGGNENLEAVSFLRTLSTVTKKECPGTILVAEDASDWPQETGTVSEGGLGLDYKWNRGFRDALIEYIQLDPIFRGPHHQQLIFSMVYNYSEQFMLALSYEDVNEKYGSMYSKVPGRKRSKFANLRACYGYMFLHPGKKLLAMGNDIGQKMPLSEKTGVDWSALDHEENVQFQGYIAALLDLYRSHPALYSLDYSPEGFEWINNISANENMLVFLRKSEKEEETLLCVVNFSALAYEDHKIGVPFAGKYKEIFNSDDIAFGGDGNVNPRAKSSKEEECDELPDSIRVLVPPMGISIFSCTKVEKKASGNEQAKAAVRKRRTAKKAAEEKTAEPKAEQKPKPQAEEAKAEEPKAEQKPQAEEAKAAEPKTEKKPQAKAAGARPGRRTTAGKRRAAEKGLKEEKE</sequence>
<dbReference type="NCBIfam" id="NF008967">
    <property type="entry name" value="PRK12313.1"/>
    <property type="match status" value="1"/>
</dbReference>
<keyword evidence="6" id="KW-0328">Glycosyltransferase</keyword>
<evidence type="ECO:0000256" key="7">
    <source>
        <dbReference type="ARBA" id="ARBA00022679"/>
    </source>
</evidence>
<keyword evidence="7" id="KW-0808">Transferase</keyword>
<evidence type="ECO:0000256" key="6">
    <source>
        <dbReference type="ARBA" id="ARBA00022676"/>
    </source>
</evidence>
<dbReference type="InterPro" id="IPR014756">
    <property type="entry name" value="Ig_E-set"/>
</dbReference>
<evidence type="ECO:0000313" key="14">
    <source>
        <dbReference type="Proteomes" id="UP000481852"/>
    </source>
</evidence>
<dbReference type="Gene3D" id="3.20.20.80">
    <property type="entry name" value="Glycosidases"/>
    <property type="match status" value="1"/>
</dbReference>
<name>A0A6L5X458_9FIRM</name>
<dbReference type="InterPro" id="IPR013783">
    <property type="entry name" value="Ig-like_fold"/>
</dbReference>
<dbReference type="PIRSF" id="PIRSF000463">
    <property type="entry name" value="GlgB"/>
    <property type="match status" value="1"/>
</dbReference>
<evidence type="ECO:0000256" key="8">
    <source>
        <dbReference type="ARBA" id="ARBA00023056"/>
    </source>
</evidence>
<dbReference type="EC" id="2.4.1.18" evidence="10"/>
<dbReference type="SUPFAM" id="SSF81296">
    <property type="entry name" value="E set domains"/>
    <property type="match status" value="2"/>
</dbReference>
<dbReference type="FunFam" id="2.60.40.10:FF:000169">
    <property type="entry name" value="1,4-alpha-glucan branching enzyme GlgB"/>
    <property type="match status" value="1"/>
</dbReference>
<feature type="region of interest" description="Disordered" evidence="11">
    <location>
        <begin position="739"/>
        <end position="835"/>
    </location>
</feature>
<accession>A0A6L5X458</accession>
<protein>
    <recommendedName>
        <fullName evidence="10">1,4-alpha-glucan branching enzyme</fullName>
        <ecNumber evidence="10">2.4.1.18</ecNumber>
    </recommendedName>
</protein>
<comment type="pathway">
    <text evidence="3">Glycan biosynthesis; glycogen biosynthesis.</text>
</comment>
<proteinExistence type="inferred from homology"/>
<keyword evidence="14" id="KW-1185">Reference proteome</keyword>
<dbReference type="InterPro" id="IPR004193">
    <property type="entry name" value="Glyco_hydro_13_N"/>
</dbReference>
<evidence type="ECO:0000256" key="1">
    <source>
        <dbReference type="ARBA" id="ARBA00000826"/>
    </source>
</evidence>
<evidence type="ECO:0000256" key="2">
    <source>
        <dbReference type="ARBA" id="ARBA00002953"/>
    </source>
</evidence>
<evidence type="ECO:0000256" key="9">
    <source>
        <dbReference type="ARBA" id="ARBA00023277"/>
    </source>
</evidence>
<keyword evidence="9" id="KW-0119">Carbohydrate metabolism</keyword>
<dbReference type="EMBL" id="VULZ01000003">
    <property type="protein sequence ID" value="MSS14173.1"/>
    <property type="molecule type" value="Genomic_DNA"/>
</dbReference>
<organism evidence="13 14">
    <name type="scientific">Porcincola intestinalis</name>
    <dbReference type="NCBI Taxonomy" id="2606632"/>
    <lineage>
        <taxon>Bacteria</taxon>
        <taxon>Bacillati</taxon>
        <taxon>Bacillota</taxon>
        <taxon>Clostridia</taxon>
        <taxon>Lachnospirales</taxon>
        <taxon>Lachnospiraceae</taxon>
        <taxon>Porcincola</taxon>
    </lineage>
</organism>
<reference evidence="13 14" key="1">
    <citation type="submission" date="2019-08" db="EMBL/GenBank/DDBJ databases">
        <title>In-depth cultivation of the pig gut microbiome towards novel bacterial diversity and tailored functional studies.</title>
        <authorList>
            <person name="Wylensek D."/>
            <person name="Hitch T.C.A."/>
            <person name="Clavel T."/>
        </authorList>
    </citation>
    <scope>NUCLEOTIDE SEQUENCE [LARGE SCALE GENOMIC DNA]</scope>
    <source>
        <strain evidence="13 14">Oil+RF-744-WCA-WT-11</strain>
    </source>
</reference>
<evidence type="ECO:0000256" key="10">
    <source>
        <dbReference type="NCBIfam" id="TIGR01515"/>
    </source>
</evidence>
<dbReference type="SUPFAM" id="SSF51011">
    <property type="entry name" value="Glycosyl hydrolase domain"/>
    <property type="match status" value="1"/>
</dbReference>
<dbReference type="GO" id="GO:0003844">
    <property type="term" value="F:1,4-alpha-glucan branching enzyme activity"/>
    <property type="evidence" value="ECO:0007669"/>
    <property type="project" value="UniProtKB-UniRule"/>
</dbReference>
<comment type="function">
    <text evidence="2">Catalyzes the formation of the alpha-1,6-glucosidic linkages in glycogen by scission of a 1,4-alpha-linked oligosaccharide from growing alpha-1,4-glucan chains and the subsequent attachment of the oligosaccharide to the alpha-1,6 position.</text>
</comment>
<dbReference type="FunFam" id="2.60.40.1180:FF:000002">
    <property type="entry name" value="1,4-alpha-glucan branching enzyme GlgB"/>
    <property type="match status" value="1"/>
</dbReference>
<dbReference type="CDD" id="cd02855">
    <property type="entry name" value="E_set_GBE_prok_N"/>
    <property type="match status" value="1"/>
</dbReference>
<evidence type="ECO:0000313" key="13">
    <source>
        <dbReference type="EMBL" id="MSS14173.1"/>
    </source>
</evidence>
<feature type="compositionally biased region" description="Basic and acidic residues" evidence="11">
    <location>
        <begin position="824"/>
        <end position="835"/>
    </location>
</feature>
<evidence type="ECO:0000256" key="11">
    <source>
        <dbReference type="SAM" id="MobiDB-lite"/>
    </source>
</evidence>
<dbReference type="SMART" id="SM00642">
    <property type="entry name" value="Aamy"/>
    <property type="match status" value="1"/>
</dbReference>
<dbReference type="SUPFAM" id="SSF51445">
    <property type="entry name" value="(Trans)glycosidases"/>
    <property type="match status" value="1"/>
</dbReference>
<evidence type="ECO:0000259" key="12">
    <source>
        <dbReference type="SMART" id="SM00642"/>
    </source>
</evidence>
<feature type="compositionally biased region" description="Basic residues" evidence="11">
    <location>
        <begin position="814"/>
        <end position="823"/>
    </location>
</feature>
<dbReference type="Gene3D" id="2.60.40.1180">
    <property type="entry name" value="Golgi alpha-mannosidase II"/>
    <property type="match status" value="1"/>
</dbReference>
<dbReference type="GO" id="GO:0043169">
    <property type="term" value="F:cation binding"/>
    <property type="evidence" value="ECO:0007669"/>
    <property type="project" value="InterPro"/>
</dbReference>
<evidence type="ECO:0000256" key="5">
    <source>
        <dbReference type="ARBA" id="ARBA00022600"/>
    </source>
</evidence>
<gene>
    <name evidence="13" type="primary">glgB</name>
    <name evidence="13" type="ORF">FYJ35_03800</name>
</gene>
<dbReference type="GO" id="GO:0005978">
    <property type="term" value="P:glycogen biosynthetic process"/>
    <property type="evidence" value="ECO:0007669"/>
    <property type="project" value="UniProtKB-UniRule"/>
</dbReference>
<dbReference type="Pfam" id="PF02806">
    <property type="entry name" value="Alpha-amylase_C"/>
    <property type="match status" value="1"/>
</dbReference>
<evidence type="ECO:0000256" key="4">
    <source>
        <dbReference type="ARBA" id="ARBA00009000"/>
    </source>
</evidence>
<comment type="similarity">
    <text evidence="4">Belongs to the glycosyl hydrolase 13 family. GlgB subfamily.</text>
</comment>
<comment type="catalytic activity">
    <reaction evidence="1">
        <text>Transfers a segment of a (1-&gt;4)-alpha-D-glucan chain to a primary hydroxy group in a similar glucan chain.</text>
        <dbReference type="EC" id="2.4.1.18"/>
    </reaction>
</comment>
<dbReference type="InterPro" id="IPR044143">
    <property type="entry name" value="GlgB_N_E_set_prok"/>
</dbReference>
<dbReference type="InterPro" id="IPR006048">
    <property type="entry name" value="A-amylase/branching_C"/>
</dbReference>
<dbReference type="Pfam" id="PF22019">
    <property type="entry name" value="GlgB_N"/>
    <property type="match status" value="1"/>
</dbReference>
<dbReference type="UniPathway" id="UPA00164"/>
<dbReference type="GO" id="GO:0005829">
    <property type="term" value="C:cytosol"/>
    <property type="evidence" value="ECO:0007669"/>
    <property type="project" value="TreeGrafter"/>
</dbReference>
<keyword evidence="5" id="KW-0321">Glycogen metabolism</keyword>
<dbReference type="Gene3D" id="2.60.40.10">
    <property type="entry name" value="Immunoglobulins"/>
    <property type="match status" value="2"/>
</dbReference>
<dbReference type="PANTHER" id="PTHR43651:SF3">
    <property type="entry name" value="1,4-ALPHA-GLUCAN-BRANCHING ENZYME"/>
    <property type="match status" value="1"/>
</dbReference>
<dbReference type="NCBIfam" id="TIGR01515">
    <property type="entry name" value="branching_enzym"/>
    <property type="match status" value="1"/>
</dbReference>
<evidence type="ECO:0000256" key="3">
    <source>
        <dbReference type="ARBA" id="ARBA00004964"/>
    </source>
</evidence>